<dbReference type="EMBL" id="VSSQ01120917">
    <property type="protein sequence ID" value="MPN53617.1"/>
    <property type="molecule type" value="Genomic_DNA"/>
</dbReference>
<sequence>MLIGDMDALGVPKRIVEMHGTSADNAEHICYAVREQKACDIVGHLLSHRPIPP</sequence>
<proteinExistence type="predicted"/>
<reference evidence="1" key="1">
    <citation type="submission" date="2019-08" db="EMBL/GenBank/DDBJ databases">
        <authorList>
            <person name="Kucharzyk K."/>
            <person name="Murdoch R.W."/>
            <person name="Higgins S."/>
            <person name="Loffler F."/>
        </authorList>
    </citation>
    <scope>NUCLEOTIDE SEQUENCE</scope>
</reference>
<gene>
    <name evidence="1" type="ORF">SDC9_201281</name>
</gene>
<name>A0A645IQV0_9ZZZZ</name>
<evidence type="ECO:0000313" key="1">
    <source>
        <dbReference type="EMBL" id="MPN53617.1"/>
    </source>
</evidence>
<dbReference type="AlphaFoldDB" id="A0A645IQV0"/>
<protein>
    <submittedName>
        <fullName evidence="1">Uncharacterized protein</fullName>
    </submittedName>
</protein>
<accession>A0A645IQV0</accession>
<comment type="caution">
    <text evidence="1">The sequence shown here is derived from an EMBL/GenBank/DDBJ whole genome shotgun (WGS) entry which is preliminary data.</text>
</comment>
<organism evidence="1">
    <name type="scientific">bioreactor metagenome</name>
    <dbReference type="NCBI Taxonomy" id="1076179"/>
    <lineage>
        <taxon>unclassified sequences</taxon>
        <taxon>metagenomes</taxon>
        <taxon>ecological metagenomes</taxon>
    </lineage>
</organism>